<evidence type="ECO:0000256" key="1">
    <source>
        <dbReference type="SAM" id="Phobius"/>
    </source>
</evidence>
<keyword evidence="1" id="KW-1133">Transmembrane helix</keyword>
<gene>
    <name evidence="3" type="ORF">SCFA_1330004</name>
</gene>
<feature type="domain" description="VanZ-like" evidence="2">
    <location>
        <begin position="42"/>
        <end position="111"/>
    </location>
</feature>
<protein>
    <submittedName>
        <fullName evidence="3">VanZ like family protein</fullName>
    </submittedName>
</protein>
<dbReference type="AlphaFoldDB" id="A0A485LXD5"/>
<sequence>MISEAGVLAVLLAVLSVLLFVDFGGESSRIAHEVSNFGHLPLFGVAALVILWMLGGRTWPVRDRRKYAVSFAAALGLGVVTEFVQLYTPERYFEIQDIVYDALGAFTFLAFAYPFSGLPQKKALGWKAACAGMIAIAAVPVAMTALDVRRMEEAFPLLGSFETSIEMDRWEAAECRLNRVKEHASHGVYALKAQLAPGEFPGISMKWLEGDWRGYDGLCFDAFLDGDSPLAVTVRIHDEIHGRSEVQNYSDRFNKRFVLHPGAQQIRIDLDEVRTAPQGREMDMSRVANICVFAYRLGEERVVYFDRFRLE</sequence>
<dbReference type="PANTHER" id="PTHR28008:SF1">
    <property type="entry name" value="DOMAIN PROTEIN, PUTATIVE (AFU_ORTHOLOGUE AFUA_3G10980)-RELATED"/>
    <property type="match status" value="1"/>
</dbReference>
<organism evidence="3">
    <name type="scientific">anaerobic digester metagenome</name>
    <dbReference type="NCBI Taxonomy" id="1263854"/>
    <lineage>
        <taxon>unclassified sequences</taxon>
        <taxon>metagenomes</taxon>
        <taxon>ecological metagenomes</taxon>
    </lineage>
</organism>
<dbReference type="NCBIfam" id="NF037970">
    <property type="entry name" value="vanZ_1"/>
    <property type="match status" value="1"/>
</dbReference>
<dbReference type="InterPro" id="IPR006976">
    <property type="entry name" value="VanZ-like"/>
</dbReference>
<dbReference type="SUPFAM" id="SSF49785">
    <property type="entry name" value="Galactose-binding domain-like"/>
    <property type="match status" value="1"/>
</dbReference>
<dbReference type="Pfam" id="PF04892">
    <property type="entry name" value="VanZ"/>
    <property type="match status" value="1"/>
</dbReference>
<feature type="transmembrane region" description="Helical" evidence="1">
    <location>
        <begin position="128"/>
        <end position="146"/>
    </location>
</feature>
<feature type="transmembrane region" description="Helical" evidence="1">
    <location>
        <begin position="37"/>
        <end position="55"/>
    </location>
</feature>
<feature type="transmembrane region" description="Helical" evidence="1">
    <location>
        <begin position="98"/>
        <end position="116"/>
    </location>
</feature>
<dbReference type="InterPro" id="IPR008979">
    <property type="entry name" value="Galactose-bd-like_sf"/>
</dbReference>
<name>A0A485LXD5_9ZZZZ</name>
<evidence type="ECO:0000313" key="3">
    <source>
        <dbReference type="EMBL" id="VFU12377.1"/>
    </source>
</evidence>
<dbReference type="EMBL" id="CAADRM010000039">
    <property type="protein sequence ID" value="VFU12377.1"/>
    <property type="molecule type" value="Genomic_DNA"/>
</dbReference>
<accession>A0A485LXD5</accession>
<feature type="transmembrane region" description="Helical" evidence="1">
    <location>
        <begin position="67"/>
        <end position="86"/>
    </location>
</feature>
<reference evidence="3" key="1">
    <citation type="submission" date="2019-03" db="EMBL/GenBank/DDBJ databases">
        <authorList>
            <person name="Hao L."/>
        </authorList>
    </citation>
    <scope>NUCLEOTIDE SEQUENCE</scope>
</reference>
<proteinExistence type="predicted"/>
<evidence type="ECO:0000259" key="2">
    <source>
        <dbReference type="Pfam" id="PF04892"/>
    </source>
</evidence>
<keyword evidence="1" id="KW-0812">Transmembrane</keyword>
<dbReference type="Gene3D" id="2.60.120.430">
    <property type="entry name" value="Galactose-binding lectin"/>
    <property type="match status" value="1"/>
</dbReference>
<dbReference type="PANTHER" id="PTHR28008">
    <property type="entry name" value="DOMAIN PROTEIN, PUTATIVE (AFU_ORTHOLOGUE AFUA_3G10980)-RELATED"/>
    <property type="match status" value="1"/>
</dbReference>
<keyword evidence="1" id="KW-0472">Membrane</keyword>